<dbReference type="Gene3D" id="1.10.10.60">
    <property type="entry name" value="Homeodomain-like"/>
    <property type="match status" value="1"/>
</dbReference>
<dbReference type="SUPFAM" id="SSF48498">
    <property type="entry name" value="Tetracyclin repressor-like, C-terminal domain"/>
    <property type="match status" value="1"/>
</dbReference>
<comment type="caution">
    <text evidence="7">The sequence shown here is derived from an EMBL/GenBank/DDBJ whole genome shotgun (WGS) entry which is preliminary data.</text>
</comment>
<name>A0A438B8X5_9NOCA</name>
<evidence type="ECO:0000313" key="8">
    <source>
        <dbReference type="Proteomes" id="UP000286208"/>
    </source>
</evidence>
<evidence type="ECO:0000256" key="3">
    <source>
        <dbReference type="ARBA" id="ARBA00023163"/>
    </source>
</evidence>
<feature type="domain" description="HTH tetR-type" evidence="6">
    <location>
        <begin position="52"/>
        <end position="112"/>
    </location>
</feature>
<dbReference type="SUPFAM" id="SSF46689">
    <property type="entry name" value="Homeodomain-like"/>
    <property type="match status" value="1"/>
</dbReference>
<evidence type="ECO:0000313" key="7">
    <source>
        <dbReference type="EMBL" id="RVW07430.1"/>
    </source>
</evidence>
<dbReference type="GO" id="GO:0000976">
    <property type="term" value="F:transcription cis-regulatory region binding"/>
    <property type="evidence" value="ECO:0007669"/>
    <property type="project" value="TreeGrafter"/>
</dbReference>
<evidence type="ECO:0000256" key="2">
    <source>
        <dbReference type="ARBA" id="ARBA00023125"/>
    </source>
</evidence>
<keyword evidence="2 4" id="KW-0238">DNA-binding</keyword>
<dbReference type="PROSITE" id="PS50977">
    <property type="entry name" value="HTH_TETR_2"/>
    <property type="match status" value="1"/>
</dbReference>
<dbReference type="InterPro" id="IPR001647">
    <property type="entry name" value="HTH_TetR"/>
</dbReference>
<gene>
    <name evidence="7" type="ORF">EGT67_20825</name>
</gene>
<dbReference type="InterPro" id="IPR050109">
    <property type="entry name" value="HTH-type_TetR-like_transc_reg"/>
</dbReference>
<evidence type="ECO:0000256" key="1">
    <source>
        <dbReference type="ARBA" id="ARBA00023015"/>
    </source>
</evidence>
<dbReference type="Proteomes" id="UP000286208">
    <property type="component" value="Unassembled WGS sequence"/>
</dbReference>
<accession>A0A438B8X5</accession>
<dbReference type="FunFam" id="1.10.10.60:FF:000141">
    <property type="entry name" value="TetR family transcriptional regulator"/>
    <property type="match status" value="1"/>
</dbReference>
<organism evidence="7 8">
    <name type="scientific">Prescottella agglutinans</name>
    <dbReference type="NCBI Taxonomy" id="1644129"/>
    <lineage>
        <taxon>Bacteria</taxon>
        <taxon>Bacillati</taxon>
        <taxon>Actinomycetota</taxon>
        <taxon>Actinomycetes</taxon>
        <taxon>Mycobacteriales</taxon>
        <taxon>Nocardiaceae</taxon>
        <taxon>Prescottella</taxon>
    </lineage>
</organism>
<keyword evidence="1" id="KW-0805">Transcription regulation</keyword>
<evidence type="ECO:0000259" key="6">
    <source>
        <dbReference type="PROSITE" id="PS50977"/>
    </source>
</evidence>
<keyword evidence="8" id="KW-1185">Reference proteome</keyword>
<sequence length="250" mass="28333">MRLPVVRARGRHARDRRRGGPTDRPVVPSAPQFPHRRTGTVSDRTAITRQGMRTRRTLLRAARRVFSDRGFHQTRVADVTTEAGVSVGTFYRYFTDKNELFKDLIVEVEDEVYGELSSPGVGADRPRARIAETNLLYLEAFQRNADFWKVLGEAALSSPEARRALTDRRRYYHGRTRRAFARWQDEGLIDANLDIDATASMLGAMTERCAYIWFVFGEAPDLHDAAEELTILWLNAIGIADTEASATMES</sequence>
<dbReference type="AlphaFoldDB" id="A0A438B8X5"/>
<feature type="region of interest" description="Disordered" evidence="5">
    <location>
        <begin position="1"/>
        <end position="41"/>
    </location>
</feature>
<dbReference type="GO" id="GO:0003700">
    <property type="term" value="F:DNA-binding transcription factor activity"/>
    <property type="evidence" value="ECO:0007669"/>
    <property type="project" value="TreeGrafter"/>
</dbReference>
<evidence type="ECO:0000256" key="4">
    <source>
        <dbReference type="PROSITE-ProRule" id="PRU00335"/>
    </source>
</evidence>
<dbReference type="EMBL" id="RKLP01000012">
    <property type="protein sequence ID" value="RVW07430.1"/>
    <property type="molecule type" value="Genomic_DNA"/>
</dbReference>
<dbReference type="Pfam" id="PF00440">
    <property type="entry name" value="TetR_N"/>
    <property type="match status" value="1"/>
</dbReference>
<dbReference type="PRINTS" id="PR00455">
    <property type="entry name" value="HTHTETR"/>
</dbReference>
<feature type="DNA-binding region" description="H-T-H motif" evidence="4">
    <location>
        <begin position="75"/>
        <end position="94"/>
    </location>
</feature>
<feature type="compositionally biased region" description="Basic residues" evidence="5">
    <location>
        <begin position="8"/>
        <end position="19"/>
    </location>
</feature>
<keyword evidence="3" id="KW-0804">Transcription</keyword>
<reference evidence="7 8" key="1">
    <citation type="submission" date="2018-11" db="EMBL/GenBank/DDBJ databases">
        <title>Rhodococcus spongicola sp. nov. and Rhodococcus xishaensis sp. nov. from marine sponges.</title>
        <authorList>
            <person name="Li L."/>
            <person name="Lin H.W."/>
        </authorList>
    </citation>
    <scope>NUCLEOTIDE SEQUENCE [LARGE SCALE GENOMIC DNA]</scope>
    <source>
        <strain evidence="7 8">CCTCC AB2014297</strain>
    </source>
</reference>
<dbReference type="PANTHER" id="PTHR30055">
    <property type="entry name" value="HTH-TYPE TRANSCRIPTIONAL REGULATOR RUTR"/>
    <property type="match status" value="1"/>
</dbReference>
<dbReference type="Gene3D" id="1.10.357.10">
    <property type="entry name" value="Tetracycline Repressor, domain 2"/>
    <property type="match status" value="1"/>
</dbReference>
<protein>
    <submittedName>
        <fullName evidence="7">TetR/AcrR family transcriptional regulator</fullName>
    </submittedName>
</protein>
<dbReference type="GO" id="GO:0045892">
    <property type="term" value="P:negative regulation of DNA-templated transcription"/>
    <property type="evidence" value="ECO:0007669"/>
    <property type="project" value="UniProtKB-ARBA"/>
</dbReference>
<evidence type="ECO:0000256" key="5">
    <source>
        <dbReference type="SAM" id="MobiDB-lite"/>
    </source>
</evidence>
<proteinExistence type="predicted"/>
<dbReference type="OrthoDB" id="5112469at2"/>
<dbReference type="InterPro" id="IPR009057">
    <property type="entry name" value="Homeodomain-like_sf"/>
</dbReference>
<dbReference type="InterPro" id="IPR036271">
    <property type="entry name" value="Tet_transcr_reg_TetR-rel_C_sf"/>
</dbReference>
<dbReference type="PANTHER" id="PTHR30055:SF234">
    <property type="entry name" value="HTH-TYPE TRANSCRIPTIONAL REGULATOR BETI"/>
    <property type="match status" value="1"/>
</dbReference>